<dbReference type="GO" id="GO:0006886">
    <property type="term" value="P:intracellular protein transport"/>
    <property type="evidence" value="ECO:0007669"/>
    <property type="project" value="UniProtKB-UniRule"/>
</dbReference>
<name>H2ZKR4_CIOSA</name>
<comment type="similarity">
    <text evidence="1 6">Belongs to the clathrin heavy chain family.</text>
</comment>
<evidence type="ECO:0000313" key="10">
    <source>
        <dbReference type="Proteomes" id="UP000007875"/>
    </source>
</evidence>
<evidence type="ECO:0000256" key="2">
    <source>
        <dbReference type="ARBA" id="ARBA00022737"/>
    </source>
</evidence>
<evidence type="ECO:0000313" key="9">
    <source>
        <dbReference type="Ensembl" id="ENSCSAVP00000018180.1"/>
    </source>
</evidence>
<dbReference type="Ensembl" id="ENSCSAVT00000018378.1">
    <property type="protein sequence ID" value="ENSCSAVP00000018180.1"/>
    <property type="gene ID" value="ENSCSAVG00000010696.1"/>
</dbReference>
<reference evidence="9" key="2">
    <citation type="submission" date="2025-08" db="UniProtKB">
        <authorList>
            <consortium name="Ensembl"/>
        </authorList>
    </citation>
    <scope>IDENTIFICATION</scope>
</reference>
<dbReference type="GO" id="GO:0006898">
    <property type="term" value="P:receptor-mediated endocytosis"/>
    <property type="evidence" value="ECO:0007669"/>
    <property type="project" value="TreeGrafter"/>
</dbReference>
<dbReference type="InterPro" id="IPR016341">
    <property type="entry name" value="Clathrin_heavy_chain"/>
</dbReference>
<keyword evidence="8" id="KW-1133">Transmembrane helix</keyword>
<dbReference type="Gene3D" id="1.25.40.730">
    <property type="match status" value="1"/>
</dbReference>
<dbReference type="PANTHER" id="PTHR10292:SF1">
    <property type="entry name" value="CLATHRIN HEAVY CHAIN"/>
    <property type="match status" value="1"/>
</dbReference>
<evidence type="ECO:0000256" key="5">
    <source>
        <dbReference type="ARBA" id="ARBA00023329"/>
    </source>
</evidence>
<accession>H2ZKR4</accession>
<evidence type="ECO:0000256" key="6">
    <source>
        <dbReference type="PIRNR" id="PIRNR002290"/>
    </source>
</evidence>
<dbReference type="GO" id="GO:0030130">
    <property type="term" value="C:clathrin coat of trans-Golgi network vesicle"/>
    <property type="evidence" value="ECO:0007669"/>
    <property type="project" value="InterPro"/>
</dbReference>
<dbReference type="InParanoid" id="H2ZKR4"/>
<evidence type="ECO:0000256" key="7">
    <source>
        <dbReference type="PROSITE-ProRule" id="PRU01006"/>
    </source>
</evidence>
<dbReference type="InterPro" id="IPR016024">
    <property type="entry name" value="ARM-type_fold"/>
</dbReference>
<evidence type="ECO:0000256" key="4">
    <source>
        <dbReference type="ARBA" id="ARBA00023176"/>
    </source>
</evidence>
<feature type="repeat" description="CHCR" evidence="7">
    <location>
        <begin position="1392"/>
        <end position="1545"/>
    </location>
</feature>
<feature type="repeat" description="CHCR" evidence="7">
    <location>
        <begin position="754"/>
        <end position="955"/>
    </location>
</feature>
<feature type="repeat" description="CHCR" evidence="7">
    <location>
        <begin position="1548"/>
        <end position="1691"/>
    </location>
</feature>
<keyword evidence="5 6" id="KW-0968">Cytoplasmic vesicle</keyword>
<dbReference type="Pfam" id="PF00637">
    <property type="entry name" value="Clathrin"/>
    <property type="match status" value="6"/>
</dbReference>
<dbReference type="FunFam" id="1.25.40.10:FF:000001">
    <property type="entry name" value="Clathrin heavy chain"/>
    <property type="match status" value="1"/>
</dbReference>
<dbReference type="GO" id="GO:0030132">
    <property type="term" value="C:clathrin coat of coated pit"/>
    <property type="evidence" value="ECO:0007669"/>
    <property type="project" value="InterPro"/>
</dbReference>
<dbReference type="InterPro" id="IPR011990">
    <property type="entry name" value="TPR-like_helical_dom_sf"/>
</dbReference>
<dbReference type="GO" id="GO:0032051">
    <property type="term" value="F:clathrin light chain binding"/>
    <property type="evidence" value="ECO:0007669"/>
    <property type="project" value="InterPro"/>
</dbReference>
<dbReference type="Proteomes" id="UP000007875">
    <property type="component" value="Unassembled WGS sequence"/>
</dbReference>
<dbReference type="Gene3D" id="2.130.10.110">
    <property type="entry name" value="Clathrin heavy-chain terminal domain"/>
    <property type="match status" value="1"/>
</dbReference>
<feature type="repeat" description="CHCR" evidence="7">
    <location>
        <begin position="1067"/>
        <end position="1249"/>
    </location>
</feature>
<dbReference type="GO" id="GO:0071439">
    <property type="term" value="C:clathrin complex"/>
    <property type="evidence" value="ECO:0007669"/>
    <property type="project" value="InterPro"/>
</dbReference>
<proteinExistence type="inferred from homology"/>
<dbReference type="InterPro" id="IPR055358">
    <property type="entry name" value="CHCR"/>
</dbReference>
<organism evidence="9 10">
    <name type="scientific">Ciona savignyi</name>
    <name type="common">Pacific transparent sea squirt</name>
    <dbReference type="NCBI Taxonomy" id="51511"/>
    <lineage>
        <taxon>Eukaryota</taxon>
        <taxon>Metazoa</taxon>
        <taxon>Chordata</taxon>
        <taxon>Tunicata</taxon>
        <taxon>Ascidiacea</taxon>
        <taxon>Phlebobranchia</taxon>
        <taxon>Cionidae</taxon>
        <taxon>Ciona</taxon>
    </lineage>
</organism>
<dbReference type="FunFam" id="1.25.40.10:FF:000002">
    <property type="entry name" value="Clathrin heavy chain"/>
    <property type="match status" value="1"/>
</dbReference>
<keyword evidence="10" id="KW-1185">Reference proteome</keyword>
<dbReference type="InterPro" id="IPR000547">
    <property type="entry name" value="Clathrin_H-chain/VPS_repeat"/>
</dbReference>
<dbReference type="GO" id="GO:0005198">
    <property type="term" value="F:structural molecule activity"/>
    <property type="evidence" value="ECO:0007669"/>
    <property type="project" value="InterPro"/>
</dbReference>
<feature type="transmembrane region" description="Helical" evidence="8">
    <location>
        <begin position="1391"/>
        <end position="1409"/>
    </location>
</feature>
<evidence type="ECO:0000256" key="3">
    <source>
        <dbReference type="ARBA" id="ARBA00023136"/>
    </source>
</evidence>
<dbReference type="Gene3D" id="1.25.40.10">
    <property type="entry name" value="Tetratricopeptide repeat domain"/>
    <property type="match status" value="3"/>
</dbReference>
<dbReference type="SMART" id="SM00299">
    <property type="entry name" value="CLH"/>
    <property type="match status" value="6"/>
</dbReference>
<dbReference type="PIRSF" id="PIRSF002290">
    <property type="entry name" value="Clathrin_H_chain"/>
    <property type="match status" value="1"/>
</dbReference>
<evidence type="ECO:0000256" key="1">
    <source>
        <dbReference type="ARBA" id="ARBA00009535"/>
    </source>
</evidence>
<evidence type="ECO:0000256" key="8">
    <source>
        <dbReference type="SAM" id="Phobius"/>
    </source>
</evidence>
<protein>
    <recommendedName>
        <fullName evidence="6">Clathrin heavy chain</fullName>
    </recommendedName>
</protein>
<dbReference type="GeneTree" id="ENSGT00950000183166"/>
<dbReference type="STRING" id="51511.ENSCSAVP00000018180"/>
<dbReference type="SUPFAM" id="SSF48371">
    <property type="entry name" value="ARM repeat"/>
    <property type="match status" value="4"/>
</dbReference>
<dbReference type="SUPFAM" id="SSF50989">
    <property type="entry name" value="Clathrin heavy-chain terminal domain"/>
    <property type="match status" value="1"/>
</dbReference>
<dbReference type="PROSITE" id="PS50236">
    <property type="entry name" value="CHCR"/>
    <property type="match status" value="6"/>
</dbReference>
<keyword evidence="3 6" id="KW-0472">Membrane</keyword>
<keyword evidence="8" id="KW-0812">Transmembrane</keyword>
<dbReference type="FunCoup" id="H2ZKR4">
    <property type="interactions" value="536"/>
</dbReference>
<dbReference type="GO" id="GO:0045334">
    <property type="term" value="C:clathrin-coated endocytic vesicle"/>
    <property type="evidence" value="ECO:0007669"/>
    <property type="project" value="TreeGrafter"/>
</dbReference>
<dbReference type="InterPro" id="IPR022365">
    <property type="entry name" value="Clathrin_H-chain_propeller_rpt"/>
</dbReference>
<keyword evidence="2" id="KW-0677">Repeat</keyword>
<dbReference type="Pfam" id="PF13838">
    <property type="entry name" value="Clathrin_H_link"/>
    <property type="match status" value="1"/>
</dbReference>
<feature type="repeat" description="CHCR" evidence="7">
    <location>
        <begin position="1253"/>
        <end position="1381"/>
    </location>
</feature>
<dbReference type="Gene3D" id="1.25.40.30">
    <property type="match status" value="1"/>
</dbReference>
<comment type="function">
    <text evidence="6">Clathrin is the major protein of the polyhedral coat of coated pits and vesicles.</text>
</comment>
<reference evidence="9" key="3">
    <citation type="submission" date="2025-09" db="UniProtKB">
        <authorList>
            <consortium name="Ensembl"/>
        </authorList>
    </citation>
    <scope>IDENTIFICATION</scope>
</reference>
<dbReference type="PANTHER" id="PTHR10292">
    <property type="entry name" value="CLATHRIN HEAVY CHAIN RELATED"/>
    <property type="match status" value="1"/>
</dbReference>
<dbReference type="InterPro" id="IPR012331">
    <property type="entry name" value="Clathrin_H-chain_linker"/>
</dbReference>
<dbReference type="Pfam" id="PF01394">
    <property type="entry name" value="Clathrin_propel"/>
    <property type="match status" value="2"/>
</dbReference>
<dbReference type="InterPro" id="IPR016025">
    <property type="entry name" value="Clathrin_H-chain_N"/>
</dbReference>
<comment type="subcellular location">
    <subcellularLocation>
        <location evidence="6">Cytoplasmic vesicle membrane</location>
        <topology evidence="6">Peripheral membrane protein</topology>
        <orientation evidence="6">Cytoplasmic side</orientation>
    </subcellularLocation>
    <subcellularLocation>
        <location evidence="6">Membrane</location>
        <location evidence="6">Coated pit</location>
        <topology evidence="6">Peripheral membrane protein</topology>
        <orientation evidence="6">Cytoplasmic side</orientation>
    </subcellularLocation>
</comment>
<sequence>LTMESDKFICVREKVGDQAQVVIIDLADSANPIRRPISAESAIMNPASKVIALKGNFIYAKVIFIAGRTLQIFNMEMKSKLKAHTMNEDVVFWKWISTNMIGLVTETSVYHWSMEEILDSTITENQTNLNKEIFSLSIYIFTGDSQQPVKMTDAKQKWLLLIGISAQSNRVVGAMQLYSVERRVSQPIEGHAASFAQLKLEGNKESTLFCFAVRGAQGGKLHIIEVGTPAAGNQPFSKKAVDVFFPPEAANDFPVAMQVSPNQNVVFVVTKYGYIHMYDLETAVCIFMNRISADTIFVTAPHEATGGLIGVNRKGQVGCFPFCLISDIDQICSLIVIIMQALIRITALSFGYTLCNNDNYGNLCSFEMDFFILFNILKCRVKMQQLYIISRNLINGTFTLIHCAVLSTVCQGILRTSQTIQKFLSVPAQPGQSSPPLLQYFGILLDQGKLNKFESLELCRPVLQQGRKQLMEKWLKEEKLECSEELGDLVKPMDSTLALSIYLRANIPNKVIMCFAETGQFQKIVLYAKKVGYTPDYVFLLRNVMRVNPETGKQFAMMLVQDDEPLADVAQVRSDFFNLYFILGLRKFYAGYFNNSNYELNKLNCQCYQLNNLKYQFAHIVDVFMEQNLIQQCTAFLLDALKNNRPAEGALQTRLLEMNLMHAPQVADAILGNQMFTHYDRAHVAQLCEKAGLLQRALEHFVDLYDIKRAIIHTHLLNPEWLVNYFGSLSVEDSLEAMLTANIRQNLQISVQVATKYHEQLTTEKLIEVFESFKSFEGLFYFLGSIVNFSQDADVHFKYIQAACKTGQIKEVERICRESNCYDADKVVLNKKNCFVFNTQPDYSNPQNWALDSYKTLRHLFDQCKRIILVATQVCIIANIVFQVKNFLKEAKLTDQLPLIIVCDRFDFVHDLVLYLYRNNIPKYIEIYVQKVGSRFCTIWVILKRLSPMFLYLCDYFKVNSGRRKKLITFLCHFSNSLKKIVLVKNDFFSVNKNIFSAFKIPHLPSTTVFSPNFCSFRINLCNENSLFKSEARYLVRRKDVELWGKVLEDTNQYRRQLIDQVVQTALGEAQDPDEISVAVKAFMAADLPNELIELLEKIVLDNSMFSDHRNLQNLLILTAIKADSSRVMDYITQLDNYDAPDIANISIENELFEEAFAIFNKFDVNTSAISVLIDQIGKYHKNPIHYYNPRLGFDRPNRRFIIQTAFRVLIGHVKNLDRAYEFAERCNEPTVWSQLARAQLNAGMIKEAIDSYIKADDPSSYMEVVEASNKSENWEDLVRYLLMARKKARESYVETELVFAFAKTNRLADLEEFISGPNNANIQQVGDRCYDQKMYEAAKVLFNNISNFARLASTVVHLGEYQTAVDSARKANSTRTWKEVNMINIKLKSFFIFFISLFQIIILCLFYSKKVLIILDRGYFEELITMLEAALGLERAHMGMFTELAILYSKYKPGKMREHLELFWSRVNIPKVLRAAEQAHLWAELVFLYDKYEEYDNAVVTMMAHPTDAWKEGQYKDIITKVANIELYYKSLQHYLDYKPMLINDLLNVLSPRMDHTRAVAFFRKAQRLALVKPYLRTVQTHNNKAINEALNDLLIEEEDYSGLRNSIDAYDNFDTIALAQRLEKHELIEFRRIAAYLYKGNNRWKQSVELCKKDLLYKDAMTYAGESRDTELAEELLEWFLDRQRYECFSAGLYSCYDLLRPDVVLEQAWRHGITDYAMPYLIQVMREYSTRV</sequence>
<feature type="repeat" description="CHCR" evidence="7">
    <location>
        <begin position="608"/>
        <end position="751"/>
    </location>
</feature>
<dbReference type="eggNOG" id="KOG0985">
    <property type="taxonomic scope" value="Eukaryota"/>
</dbReference>
<reference evidence="10" key="1">
    <citation type="submission" date="2003-08" db="EMBL/GenBank/DDBJ databases">
        <authorList>
            <person name="Birren B."/>
            <person name="Nusbaum C."/>
            <person name="Abebe A."/>
            <person name="Abouelleil A."/>
            <person name="Adekoya E."/>
            <person name="Ait-zahra M."/>
            <person name="Allen N."/>
            <person name="Allen T."/>
            <person name="An P."/>
            <person name="Anderson M."/>
            <person name="Anderson S."/>
            <person name="Arachchi H."/>
            <person name="Armbruster J."/>
            <person name="Bachantsang P."/>
            <person name="Baldwin J."/>
            <person name="Barry A."/>
            <person name="Bayul T."/>
            <person name="Blitshsteyn B."/>
            <person name="Bloom T."/>
            <person name="Blye J."/>
            <person name="Boguslavskiy L."/>
            <person name="Borowsky M."/>
            <person name="Boukhgalter B."/>
            <person name="Brunache A."/>
            <person name="Butler J."/>
            <person name="Calixte N."/>
            <person name="Calvo S."/>
            <person name="Camarata J."/>
            <person name="Campo K."/>
            <person name="Chang J."/>
            <person name="Cheshatsang Y."/>
            <person name="Citroen M."/>
            <person name="Collymore A."/>
            <person name="Considine T."/>
            <person name="Cook A."/>
            <person name="Cooke P."/>
            <person name="Corum B."/>
            <person name="Cuomo C."/>
            <person name="David R."/>
            <person name="Dawoe T."/>
            <person name="Degray S."/>
            <person name="Dodge S."/>
            <person name="Dooley K."/>
            <person name="Dorje P."/>
            <person name="Dorjee K."/>
            <person name="Dorris L."/>
            <person name="Duffey N."/>
            <person name="Dupes A."/>
            <person name="Elkins T."/>
            <person name="Engels R."/>
            <person name="Erickson J."/>
            <person name="Farina A."/>
            <person name="Faro S."/>
            <person name="Ferreira P."/>
            <person name="Fischer H."/>
            <person name="Fitzgerald M."/>
            <person name="Foley K."/>
            <person name="Gage D."/>
            <person name="Galagan J."/>
            <person name="Gearin G."/>
            <person name="Gnerre S."/>
            <person name="Gnirke A."/>
            <person name="Goyette A."/>
            <person name="Graham J."/>
            <person name="Grandbois E."/>
            <person name="Gyaltsen K."/>
            <person name="Hafez N."/>
            <person name="Hagopian D."/>
            <person name="Hagos B."/>
            <person name="Hall J."/>
            <person name="Hatcher B."/>
            <person name="Heller A."/>
            <person name="Higgins H."/>
            <person name="Honan T."/>
            <person name="Horn A."/>
            <person name="Houde N."/>
            <person name="Hughes L."/>
            <person name="Hulme W."/>
            <person name="Husby E."/>
            <person name="Iliev I."/>
            <person name="Jaffe D."/>
            <person name="Jones C."/>
            <person name="Kamal M."/>
            <person name="Kamat A."/>
            <person name="Kamvysselis M."/>
            <person name="Karlsson E."/>
            <person name="Kells C."/>
            <person name="Kieu A."/>
            <person name="Kisner P."/>
            <person name="Kodira C."/>
            <person name="Kulbokas E."/>
            <person name="Labutti K."/>
            <person name="Lama D."/>
            <person name="Landers T."/>
            <person name="Leger J."/>
            <person name="Levine S."/>
            <person name="Lewis D."/>
            <person name="Lewis T."/>
            <person name="Lindblad-toh K."/>
            <person name="Liu X."/>
            <person name="Lokyitsang T."/>
            <person name="Lokyitsang Y."/>
            <person name="Lucien O."/>
            <person name="Lui A."/>
            <person name="Ma L.J."/>
            <person name="Mabbitt R."/>
            <person name="Macdonald J."/>
            <person name="Maclean C."/>
            <person name="Major J."/>
            <person name="Manning J."/>
            <person name="Marabella R."/>
            <person name="Maru K."/>
            <person name="Matthews C."/>
            <person name="Mauceli E."/>
            <person name="Mccarthy M."/>
            <person name="Mcdonough S."/>
            <person name="Mcghee T."/>
            <person name="Meldrim J."/>
            <person name="Meneus L."/>
            <person name="Mesirov J."/>
            <person name="Mihalev A."/>
            <person name="Mihova T."/>
            <person name="Mikkelsen T."/>
            <person name="Mlenga V."/>
            <person name="Moru K."/>
            <person name="Mozes J."/>
            <person name="Mulrain L."/>
            <person name="Munson G."/>
            <person name="Naylor J."/>
            <person name="Newes C."/>
            <person name="Nguyen C."/>
            <person name="Nguyen N."/>
            <person name="Nguyen T."/>
            <person name="Nicol R."/>
            <person name="Nielsen C."/>
            <person name="Nizzari M."/>
            <person name="Norbu C."/>
            <person name="Norbu N."/>
            <person name="O'donnell P."/>
            <person name="Okoawo O."/>
            <person name="O'leary S."/>
            <person name="Omotosho B."/>
            <person name="O'neill K."/>
            <person name="Osman S."/>
            <person name="Parker S."/>
            <person name="Perrin D."/>
            <person name="Phunkhang P."/>
            <person name="Piqani B."/>
            <person name="Purcell S."/>
            <person name="Rachupka T."/>
            <person name="Ramasamy U."/>
            <person name="Rameau R."/>
            <person name="Ray V."/>
            <person name="Raymond C."/>
            <person name="Retta R."/>
            <person name="Richardson S."/>
            <person name="Rise C."/>
            <person name="Rodriguez J."/>
            <person name="Rogers J."/>
            <person name="Rogov P."/>
            <person name="Rutman M."/>
            <person name="Schupbach R."/>
            <person name="Seaman C."/>
            <person name="Settipalli S."/>
            <person name="Sharpe T."/>
            <person name="Sheridan J."/>
            <person name="Sherpa N."/>
            <person name="Shi J."/>
            <person name="Smirnov S."/>
            <person name="Smith C."/>
            <person name="Sougnez C."/>
            <person name="Spencer B."/>
            <person name="Stalker J."/>
            <person name="Stange-thomann N."/>
            <person name="Stavropoulos S."/>
            <person name="Stetson K."/>
            <person name="Stone C."/>
            <person name="Stone S."/>
            <person name="Stubbs M."/>
            <person name="Talamas J."/>
            <person name="Tchuinga P."/>
            <person name="Tenzing P."/>
            <person name="Tesfaye S."/>
            <person name="Theodore J."/>
            <person name="Thoulutsang Y."/>
            <person name="Topham K."/>
            <person name="Towey S."/>
            <person name="Tsamla T."/>
            <person name="Tsomo N."/>
            <person name="Vallee D."/>
            <person name="Vassiliev H."/>
            <person name="Venkataraman V."/>
            <person name="Vinson J."/>
            <person name="Vo A."/>
            <person name="Wade C."/>
            <person name="Wang S."/>
            <person name="Wangchuk T."/>
            <person name="Wangdi T."/>
            <person name="Whittaker C."/>
            <person name="Wilkinson J."/>
            <person name="Wu Y."/>
            <person name="Wyman D."/>
            <person name="Yadav S."/>
            <person name="Yang S."/>
            <person name="Yang X."/>
            <person name="Yeager S."/>
            <person name="Yee E."/>
            <person name="Young G."/>
            <person name="Zainoun J."/>
            <person name="Zembeck L."/>
            <person name="Zimmer A."/>
            <person name="Zody M."/>
            <person name="Lander E."/>
        </authorList>
    </citation>
    <scope>NUCLEOTIDE SEQUENCE [LARGE SCALE GENOMIC DNA]</scope>
</reference>
<keyword evidence="4 6" id="KW-0168">Coated pit</keyword>